<dbReference type="InterPro" id="IPR024015">
    <property type="entry name" value="Pyridox_Oxase_FMN-dep_Alr4036"/>
</dbReference>
<gene>
    <name evidence="2" type="ORF">NWP17_09885</name>
</gene>
<dbReference type="Proteomes" id="UP001159387">
    <property type="component" value="Unassembled WGS sequence"/>
</dbReference>
<evidence type="ECO:0000313" key="2">
    <source>
        <dbReference type="EMBL" id="MDH6060748.1"/>
    </source>
</evidence>
<dbReference type="Gene3D" id="2.30.110.10">
    <property type="entry name" value="Electron Transport, Fmn-binding Protein, Chain A"/>
    <property type="match status" value="1"/>
</dbReference>
<evidence type="ECO:0000313" key="3">
    <source>
        <dbReference type="Proteomes" id="UP001159387"/>
    </source>
</evidence>
<dbReference type="Pfam" id="PF12766">
    <property type="entry name" value="Pyridox_oxase_2"/>
    <property type="match status" value="1"/>
</dbReference>
<name>A0AA43KCD4_9CYAN</name>
<keyword evidence="3" id="KW-1185">Reference proteome</keyword>
<dbReference type="GO" id="GO:0010181">
    <property type="term" value="F:FMN binding"/>
    <property type="evidence" value="ECO:0007669"/>
    <property type="project" value="InterPro"/>
</dbReference>
<dbReference type="EMBL" id="JANQDH010000063">
    <property type="protein sequence ID" value="MDH6060748.1"/>
    <property type="molecule type" value="Genomic_DNA"/>
</dbReference>
<dbReference type="PANTHER" id="PTHR28243:SF1">
    <property type="entry name" value="PYRIDOXAMINE 5'-PHOSPHATE OXIDASE ALR4036 FAMILY FMN-BINDING DOMAIN-CONTAINING PROTEIN"/>
    <property type="match status" value="1"/>
</dbReference>
<dbReference type="RefSeq" id="WP_280654740.1">
    <property type="nucleotide sequence ID" value="NZ_JANQDH010000063.1"/>
</dbReference>
<accession>A0AA43KCD4</accession>
<dbReference type="InterPro" id="IPR024624">
    <property type="entry name" value="Pyridox_Oxase_Alr4036_FMN-bd"/>
</dbReference>
<protein>
    <submittedName>
        <fullName evidence="2">Pyridoxamine 5'-phosphate oxidase family protein</fullName>
    </submittedName>
</protein>
<comment type="caution">
    <text evidence="2">The sequence shown here is derived from an EMBL/GenBank/DDBJ whole genome shotgun (WGS) entry which is preliminary data.</text>
</comment>
<dbReference type="NCBIfam" id="TIGR04026">
    <property type="entry name" value="PPOX_FMN_cyano"/>
    <property type="match status" value="1"/>
</dbReference>
<dbReference type="InterPro" id="IPR012349">
    <property type="entry name" value="Split_barrel_FMN-bd"/>
</dbReference>
<reference evidence="2 3" key="1">
    <citation type="journal article" date="2023" name="J. Phycol.">
        <title>Chrysosporum ovalisporum is synonymous with the true-branching cyanobacterium Umezakia natans (Nostocales/Aphanizomenonaceae).</title>
        <authorList>
            <person name="McGregor G.B."/>
            <person name="Sendall B.C."/>
            <person name="Niiyama Y."/>
            <person name="Tuji A."/>
            <person name="Willis A."/>
        </authorList>
    </citation>
    <scope>NUCLEOTIDE SEQUENCE [LARGE SCALE GENOMIC DNA]</scope>
    <source>
        <strain evidence="2 3">ANA360D</strain>
    </source>
</reference>
<dbReference type="AlphaFoldDB" id="A0AA43KCD4"/>
<feature type="domain" description="Pyridoxamine 5'-phosphate oxidase Alr4036 family FMN-binding" evidence="1">
    <location>
        <begin position="4"/>
        <end position="96"/>
    </location>
</feature>
<dbReference type="PANTHER" id="PTHR28243">
    <property type="entry name" value="AGL049CP"/>
    <property type="match status" value="1"/>
</dbReference>
<evidence type="ECO:0000259" key="1">
    <source>
        <dbReference type="Pfam" id="PF12766"/>
    </source>
</evidence>
<proteinExistence type="predicted"/>
<dbReference type="SUPFAM" id="SSF50475">
    <property type="entry name" value="FMN-binding split barrel"/>
    <property type="match status" value="1"/>
</dbReference>
<sequence length="194" mass="22723">MTKAPWRSAIAAALHRNRSLVYARYLQLATVGENHRPANRTVVFRGFLENTNQLKFITDSRSEKKDQIQKQPWAEICWYFPHTREQFRLSGCLTLIEVDHTEPILQAARIKTWQELSDAARLQFAWPHPGKPRVEVATAFEPPPPDFTEPLANFCLLLMEPIEVDHLELRGKPQNRRIYRRDEQQIWSVQEVNP</sequence>
<organism evidence="2 3">
    <name type="scientific">Chrysosporum bergii ANA360D</name>
    <dbReference type="NCBI Taxonomy" id="617107"/>
    <lineage>
        <taxon>Bacteria</taxon>
        <taxon>Bacillati</taxon>
        <taxon>Cyanobacteriota</taxon>
        <taxon>Cyanophyceae</taxon>
        <taxon>Nostocales</taxon>
        <taxon>Nodulariaceae</taxon>
        <taxon>Chrysosporum</taxon>
    </lineage>
</organism>